<feature type="region of interest" description="Disordered" evidence="1">
    <location>
        <begin position="177"/>
        <end position="204"/>
    </location>
</feature>
<evidence type="ECO:0000313" key="3">
    <source>
        <dbReference type="Proteomes" id="UP000259030"/>
    </source>
</evidence>
<sequence length="204" mass="22271">MTPADLAAHYLTDVRERMRGVKRLGDGALAQLPEGGWHTPLGPDGNSAAVLVQHLSGNMHSRWGALRHGYRTGAEGEHPGRNRDAEFEDAGRTEAELRVHWEAGWAVFLAALDHLEPDDLTRNLTIRGETHTVVQAVQRQMAHYSGHVYQLVLLAKTLRGTDWQTLSIPRGGSAAFNAERMGAGGRGPQGVPEAEHDPGLTRSR</sequence>
<name>A0A221SUP6_9DEIO</name>
<dbReference type="InterPro" id="IPR034660">
    <property type="entry name" value="DinB/YfiT-like"/>
</dbReference>
<gene>
    <name evidence="2" type="ORF">DFI_04500</name>
</gene>
<evidence type="ECO:0008006" key="4">
    <source>
        <dbReference type="Google" id="ProtNLM"/>
    </source>
</evidence>
<protein>
    <recommendedName>
        <fullName evidence="4">DUF1572 domain-containing protein</fullName>
    </recommendedName>
</protein>
<dbReference type="KEGG" id="dfc:DFI_04500"/>
<dbReference type="Pfam" id="PF07609">
    <property type="entry name" value="DUF1572"/>
    <property type="match status" value="1"/>
</dbReference>
<reference evidence="2 3" key="1">
    <citation type="submission" date="2017-05" db="EMBL/GenBank/DDBJ databases">
        <title>The complete genome sequence of Deinococcus ficus isolated from the rhizosphere of the Ficus religiosa L. in Taiwan.</title>
        <authorList>
            <person name="Wu K.-M."/>
            <person name="Liao T.-L."/>
            <person name="Liu Y.-M."/>
            <person name="Young C.-C."/>
            <person name="Tsai S.-F."/>
        </authorList>
    </citation>
    <scope>NUCLEOTIDE SEQUENCE [LARGE SCALE GENOMIC DNA]</scope>
    <source>
        <strain evidence="2 3">CC-FR2-10</strain>
    </source>
</reference>
<dbReference type="InterPro" id="IPR011466">
    <property type="entry name" value="DUF1572"/>
</dbReference>
<organism evidence="2 3">
    <name type="scientific">Deinococcus ficus</name>
    <dbReference type="NCBI Taxonomy" id="317577"/>
    <lineage>
        <taxon>Bacteria</taxon>
        <taxon>Thermotogati</taxon>
        <taxon>Deinococcota</taxon>
        <taxon>Deinococci</taxon>
        <taxon>Deinococcales</taxon>
        <taxon>Deinococcaceae</taxon>
        <taxon>Deinococcus</taxon>
    </lineage>
</organism>
<dbReference type="EMBL" id="CP021081">
    <property type="protein sequence ID" value="ASN80365.1"/>
    <property type="molecule type" value="Genomic_DNA"/>
</dbReference>
<proteinExistence type="predicted"/>
<evidence type="ECO:0000256" key="1">
    <source>
        <dbReference type="SAM" id="MobiDB-lite"/>
    </source>
</evidence>
<evidence type="ECO:0000313" key="2">
    <source>
        <dbReference type="EMBL" id="ASN80365.1"/>
    </source>
</evidence>
<dbReference type="RefSeq" id="WP_051307471.1">
    <property type="nucleotide sequence ID" value="NZ_CP021081.1"/>
</dbReference>
<dbReference type="Proteomes" id="UP000259030">
    <property type="component" value="Chromosome"/>
</dbReference>
<accession>A0A221SUP6</accession>
<feature type="compositionally biased region" description="Basic and acidic residues" evidence="1">
    <location>
        <begin position="193"/>
        <end position="204"/>
    </location>
</feature>
<dbReference type="SUPFAM" id="SSF109854">
    <property type="entry name" value="DinB/YfiT-like putative metalloenzymes"/>
    <property type="match status" value="1"/>
</dbReference>
<dbReference type="STRING" id="317577.GCA_000419625_00237"/>
<keyword evidence="3" id="KW-1185">Reference proteome</keyword>
<dbReference type="AlphaFoldDB" id="A0A221SUP6"/>
<dbReference type="Gene3D" id="1.20.120.450">
    <property type="entry name" value="dinb family like domain"/>
    <property type="match status" value="1"/>
</dbReference>